<dbReference type="AlphaFoldDB" id="A0A0E9XDE2"/>
<dbReference type="EMBL" id="GBXM01007898">
    <property type="protein sequence ID" value="JAI00680.1"/>
    <property type="molecule type" value="Transcribed_RNA"/>
</dbReference>
<name>A0A0E9XDE2_ANGAN</name>
<sequence length="60" mass="7151">MLDFQHRYFTKFTKQKGNLRRIDSNERSCHTYSFNFVAGLTLILQLRIVHIQAFSDAFIL</sequence>
<protein>
    <submittedName>
        <fullName evidence="1">Uncharacterized protein</fullName>
    </submittedName>
</protein>
<organism evidence="1">
    <name type="scientific">Anguilla anguilla</name>
    <name type="common">European freshwater eel</name>
    <name type="synonym">Muraena anguilla</name>
    <dbReference type="NCBI Taxonomy" id="7936"/>
    <lineage>
        <taxon>Eukaryota</taxon>
        <taxon>Metazoa</taxon>
        <taxon>Chordata</taxon>
        <taxon>Craniata</taxon>
        <taxon>Vertebrata</taxon>
        <taxon>Euteleostomi</taxon>
        <taxon>Actinopterygii</taxon>
        <taxon>Neopterygii</taxon>
        <taxon>Teleostei</taxon>
        <taxon>Anguilliformes</taxon>
        <taxon>Anguillidae</taxon>
        <taxon>Anguilla</taxon>
    </lineage>
</organism>
<reference evidence="1" key="1">
    <citation type="submission" date="2014-11" db="EMBL/GenBank/DDBJ databases">
        <authorList>
            <person name="Amaro Gonzalez C."/>
        </authorList>
    </citation>
    <scope>NUCLEOTIDE SEQUENCE</scope>
</reference>
<evidence type="ECO:0000313" key="1">
    <source>
        <dbReference type="EMBL" id="JAI00680.1"/>
    </source>
</evidence>
<reference evidence="1" key="2">
    <citation type="journal article" date="2015" name="Fish Shellfish Immunol.">
        <title>Early steps in the European eel (Anguilla anguilla)-Vibrio vulnificus interaction in the gills: Role of the RtxA13 toxin.</title>
        <authorList>
            <person name="Callol A."/>
            <person name="Pajuelo D."/>
            <person name="Ebbesson L."/>
            <person name="Teles M."/>
            <person name="MacKenzie S."/>
            <person name="Amaro C."/>
        </authorList>
    </citation>
    <scope>NUCLEOTIDE SEQUENCE</scope>
</reference>
<accession>A0A0E9XDE2</accession>
<proteinExistence type="predicted"/>